<evidence type="ECO:0000256" key="1">
    <source>
        <dbReference type="SAM" id="MobiDB-lite"/>
    </source>
</evidence>
<feature type="region of interest" description="Disordered" evidence="1">
    <location>
        <begin position="1"/>
        <end position="78"/>
    </location>
</feature>
<keyword evidence="3" id="KW-1185">Reference proteome</keyword>
<sequence length="167" mass="18631">MVKARRGKKELAKDEEVESDVEVQQNAAASSDTEDASRSRKVRKEKKKTVKERASGRNTRDPHPLSVNLSDLAEDKTLDLEDSPEKLIFDPTEITGRSTMLTKGERRMPKKTAASVIEESFEDILATSRCQNVRELSKSCRESLISDGGRQGSNISFHSDDFVSSDN</sequence>
<reference evidence="2" key="1">
    <citation type="submission" date="2022-08" db="UniProtKB">
        <authorList>
            <consortium name="EnsemblMetazoa"/>
        </authorList>
    </citation>
    <scope>IDENTIFICATION</scope>
    <source>
        <strain evidence="2">Israel</strain>
    </source>
</reference>
<organism evidence="2 3">
    <name type="scientific">Phlebotomus papatasi</name>
    <name type="common">Sandfly</name>
    <dbReference type="NCBI Taxonomy" id="29031"/>
    <lineage>
        <taxon>Eukaryota</taxon>
        <taxon>Metazoa</taxon>
        <taxon>Ecdysozoa</taxon>
        <taxon>Arthropoda</taxon>
        <taxon>Hexapoda</taxon>
        <taxon>Insecta</taxon>
        <taxon>Pterygota</taxon>
        <taxon>Neoptera</taxon>
        <taxon>Endopterygota</taxon>
        <taxon>Diptera</taxon>
        <taxon>Nematocera</taxon>
        <taxon>Psychodoidea</taxon>
        <taxon>Psychodidae</taxon>
        <taxon>Phlebotomus</taxon>
        <taxon>Phlebotomus</taxon>
    </lineage>
</organism>
<proteinExistence type="predicted"/>
<protein>
    <submittedName>
        <fullName evidence="2">Uncharacterized protein</fullName>
    </submittedName>
</protein>
<feature type="region of interest" description="Disordered" evidence="1">
    <location>
        <begin position="144"/>
        <end position="167"/>
    </location>
</feature>
<accession>A0A1B0DGU3</accession>
<feature type="compositionally biased region" description="Basic residues" evidence="1">
    <location>
        <begin position="39"/>
        <end position="50"/>
    </location>
</feature>
<name>A0A1B0DGU3_PHLPP</name>
<dbReference type="AlphaFoldDB" id="A0A1B0DGU3"/>
<dbReference type="VEuPathDB" id="VectorBase:PPAI007377"/>
<dbReference type="Proteomes" id="UP000092462">
    <property type="component" value="Unassembled WGS sequence"/>
</dbReference>
<feature type="compositionally biased region" description="Polar residues" evidence="1">
    <location>
        <begin position="152"/>
        <end position="167"/>
    </location>
</feature>
<dbReference type="EMBL" id="AJVK01015275">
    <property type="status" value="NOT_ANNOTATED_CDS"/>
    <property type="molecule type" value="Genomic_DNA"/>
</dbReference>
<evidence type="ECO:0000313" key="3">
    <source>
        <dbReference type="Proteomes" id="UP000092462"/>
    </source>
</evidence>
<dbReference type="VEuPathDB" id="VectorBase:PPAPM1_002514"/>
<dbReference type="EnsemblMetazoa" id="PPAI007377-RA">
    <property type="protein sequence ID" value="PPAI007377-PA"/>
    <property type="gene ID" value="PPAI007377"/>
</dbReference>
<evidence type="ECO:0000313" key="2">
    <source>
        <dbReference type="EnsemblMetazoa" id="PPAI007377-PA"/>
    </source>
</evidence>
<feature type="compositionally biased region" description="Basic and acidic residues" evidence="1">
    <location>
        <begin position="51"/>
        <end position="63"/>
    </location>
</feature>